<accession>A0ABM4BTF9</accession>
<organism evidence="11 12">
    <name type="scientific">Hydra vulgaris</name>
    <name type="common">Hydra</name>
    <name type="synonym">Hydra attenuata</name>
    <dbReference type="NCBI Taxonomy" id="6087"/>
    <lineage>
        <taxon>Eukaryota</taxon>
        <taxon>Metazoa</taxon>
        <taxon>Cnidaria</taxon>
        <taxon>Hydrozoa</taxon>
        <taxon>Hydroidolina</taxon>
        <taxon>Anthoathecata</taxon>
        <taxon>Aplanulata</taxon>
        <taxon>Hydridae</taxon>
        <taxon>Hydra</taxon>
    </lineage>
</organism>
<keyword evidence="11" id="KW-1185">Reference proteome</keyword>
<protein>
    <recommendedName>
        <fullName evidence="3 10">Glutamate--cysteine ligase</fullName>
        <ecNumber evidence="3 10">6.3.2.2</ecNumber>
    </recommendedName>
    <alternativeName>
        <fullName evidence="9 10">Gamma-ECS</fullName>
    </alternativeName>
    <alternativeName>
        <fullName evidence="8 10">Gamma-glutamylcysteine synthetase</fullName>
    </alternativeName>
</protein>
<evidence type="ECO:0000256" key="3">
    <source>
        <dbReference type="ARBA" id="ARBA00012220"/>
    </source>
</evidence>
<dbReference type="EC" id="6.3.2.2" evidence="3 10"/>
<dbReference type="PANTHER" id="PTHR11164:SF0">
    <property type="entry name" value="GLUTAMATE--CYSTEINE LIGASE CATALYTIC SUBUNIT"/>
    <property type="match status" value="1"/>
</dbReference>
<evidence type="ECO:0000256" key="10">
    <source>
        <dbReference type="RuleBase" id="RU367135"/>
    </source>
</evidence>
<evidence type="ECO:0000256" key="7">
    <source>
        <dbReference type="ARBA" id="ARBA00022840"/>
    </source>
</evidence>
<evidence type="ECO:0000256" key="2">
    <source>
        <dbReference type="ARBA" id="ARBA00008100"/>
    </source>
</evidence>
<evidence type="ECO:0000256" key="8">
    <source>
        <dbReference type="ARBA" id="ARBA00030585"/>
    </source>
</evidence>
<dbReference type="GO" id="GO:0016874">
    <property type="term" value="F:ligase activity"/>
    <property type="evidence" value="ECO:0007669"/>
    <property type="project" value="UniProtKB-KW"/>
</dbReference>
<evidence type="ECO:0000256" key="5">
    <source>
        <dbReference type="ARBA" id="ARBA00022684"/>
    </source>
</evidence>
<dbReference type="InterPro" id="IPR004308">
    <property type="entry name" value="GCS"/>
</dbReference>
<dbReference type="Proteomes" id="UP001652625">
    <property type="component" value="Chromosome 04"/>
</dbReference>
<comment type="similarity">
    <text evidence="2 10">Belongs to the glutamate--cysteine ligase type 3 family.</text>
</comment>
<comment type="catalytic activity">
    <reaction evidence="10">
        <text>L-cysteine + L-glutamate + ATP = gamma-L-glutamyl-L-cysteine + ADP + phosphate + H(+)</text>
        <dbReference type="Rhea" id="RHEA:13285"/>
        <dbReference type="ChEBI" id="CHEBI:15378"/>
        <dbReference type="ChEBI" id="CHEBI:29985"/>
        <dbReference type="ChEBI" id="CHEBI:30616"/>
        <dbReference type="ChEBI" id="CHEBI:35235"/>
        <dbReference type="ChEBI" id="CHEBI:43474"/>
        <dbReference type="ChEBI" id="CHEBI:58173"/>
        <dbReference type="ChEBI" id="CHEBI:456216"/>
        <dbReference type="EC" id="6.3.2.2"/>
    </reaction>
</comment>
<keyword evidence="6 10" id="KW-0547">Nucleotide-binding</keyword>
<evidence type="ECO:0000256" key="9">
    <source>
        <dbReference type="ARBA" id="ARBA00032122"/>
    </source>
</evidence>
<dbReference type="Gene3D" id="3.30.590.50">
    <property type="match status" value="2"/>
</dbReference>
<dbReference type="RefSeq" id="XP_065652420.1">
    <property type="nucleotide sequence ID" value="XM_065796348.1"/>
</dbReference>
<reference evidence="12" key="1">
    <citation type="submission" date="2025-08" db="UniProtKB">
        <authorList>
            <consortium name="RefSeq"/>
        </authorList>
    </citation>
    <scope>IDENTIFICATION</scope>
</reference>
<evidence type="ECO:0000256" key="4">
    <source>
        <dbReference type="ARBA" id="ARBA00022598"/>
    </source>
</evidence>
<comment type="pathway">
    <text evidence="1 10">Sulfur metabolism; glutathione biosynthesis; glutathione from L-cysteine and L-glutamate: step 1/2.</text>
</comment>
<sequence length="648" mass="74757">MGVLTSGNIRSLTYEEIQIWKEHIKTHGLIQFINWYNKVKDINYDTLKWGDEIEMFMIKIIDEEKSAPLLNKAKDLLEILQQAENDNPGETETAWRPEMCEYMMESSPGMPYGGNIAHFNTVEANMTLRRKELLSLLSGKGENVVTVSTYPRLGIPDVFYPPIQFKYENNDVTRSLYVPDEVLNQLHPRFRNLAKMITMRKQRKVYGEAPIFRDVNTPNPFLEEVPDFAVEDKAVLKPNHVHLDSVVLGLGCGCLQVTFQACNVPEARILYDQQAVLAPIVMALSASSPCIKGYLLDTDTRWENISMMCDDRTEEELGLKPLKDQKFRLPKSRYSCVDMYISPDGEAFNDMPIFYHEEHLKLLLDGGIDEQLAKHVAHLFTRDPLAVYEEKLHISDEDEVDHFENINSTNWQSVRFKPPPPGSNIGWRVEMRPIETQLTDFENAAYVTFVVLLTRVILSYDLNLIIPMSKVEENMKRGVKRDAVLEQKFYFRKNLEKSENDDASYEEMTMNEIINGKGSEFPGLMNVIEFYLNHLDIDVDTRCTISQYLTLIRARASGEVMTTAKWIRTFIRSHPLYKFDSVVSKEITYDLMKKCVRISNGEESCPELFADAKTKTCSHVPESCKKMLEEVEKITKCIRQERKQELIA</sequence>
<name>A0ABM4BTF9_HYDVU</name>
<dbReference type="SUPFAM" id="SSF55931">
    <property type="entry name" value="Glutamine synthetase/guanido kinase"/>
    <property type="match status" value="1"/>
</dbReference>
<evidence type="ECO:0000313" key="12">
    <source>
        <dbReference type="RefSeq" id="XP_065652420.1"/>
    </source>
</evidence>
<keyword evidence="7 10" id="KW-0067">ATP-binding</keyword>
<evidence type="ECO:0000313" key="11">
    <source>
        <dbReference type="Proteomes" id="UP001652625"/>
    </source>
</evidence>
<gene>
    <name evidence="12" type="primary">LOC100209717</name>
</gene>
<keyword evidence="5 10" id="KW-0317">Glutathione biosynthesis</keyword>
<evidence type="ECO:0000256" key="1">
    <source>
        <dbReference type="ARBA" id="ARBA00005006"/>
    </source>
</evidence>
<dbReference type="Pfam" id="PF03074">
    <property type="entry name" value="GCS"/>
    <property type="match status" value="1"/>
</dbReference>
<evidence type="ECO:0000256" key="6">
    <source>
        <dbReference type="ARBA" id="ARBA00022741"/>
    </source>
</evidence>
<dbReference type="Gene3D" id="1.10.8.960">
    <property type="match status" value="1"/>
</dbReference>
<dbReference type="PANTHER" id="PTHR11164">
    <property type="entry name" value="GLUTAMATE CYSTEINE LIGASE"/>
    <property type="match status" value="1"/>
</dbReference>
<dbReference type="InterPro" id="IPR014746">
    <property type="entry name" value="Gln_synth/guanido_kin_cat_dom"/>
</dbReference>
<proteinExistence type="inferred from homology"/>
<keyword evidence="4 10" id="KW-0436">Ligase</keyword>
<dbReference type="GeneID" id="100209717"/>